<feature type="transmembrane region" description="Helical" evidence="1">
    <location>
        <begin position="104"/>
        <end position="124"/>
    </location>
</feature>
<gene>
    <name evidence="2" type="ORF">A2957_01320</name>
</gene>
<dbReference type="STRING" id="1802060.A2957_01320"/>
<dbReference type="Proteomes" id="UP000179072">
    <property type="component" value="Unassembled WGS sequence"/>
</dbReference>
<keyword evidence="1" id="KW-1133">Transmembrane helix</keyword>
<evidence type="ECO:0000313" key="2">
    <source>
        <dbReference type="EMBL" id="OGK44083.1"/>
    </source>
</evidence>
<feature type="transmembrane region" description="Helical" evidence="1">
    <location>
        <begin position="54"/>
        <end position="84"/>
    </location>
</feature>
<protein>
    <submittedName>
        <fullName evidence="2">Uncharacterized protein</fullName>
    </submittedName>
</protein>
<dbReference type="AlphaFoldDB" id="A0A1F7IL65"/>
<accession>A0A1F7IL65</accession>
<sequence>MNTAKKLINSAIYSNWKLKIGWAFIIQLLLKIIGILLILIVFKVVPFTDGGFGGLAQGLLIVMIIFTLLSPSMFIYVINLWILNSSVINNFFEPPLFSPYLTEVHFIIYFIFDTSIVFLLLALIQKIKAKK</sequence>
<keyword evidence="1" id="KW-0812">Transmembrane</keyword>
<evidence type="ECO:0000256" key="1">
    <source>
        <dbReference type="SAM" id="Phobius"/>
    </source>
</evidence>
<evidence type="ECO:0000313" key="3">
    <source>
        <dbReference type="Proteomes" id="UP000179072"/>
    </source>
</evidence>
<name>A0A1F7IL65_9BACT</name>
<comment type="caution">
    <text evidence="2">The sequence shown here is derived from an EMBL/GenBank/DDBJ whole genome shotgun (WGS) entry which is preliminary data.</text>
</comment>
<proteinExistence type="predicted"/>
<feature type="transmembrane region" description="Helical" evidence="1">
    <location>
        <begin position="20"/>
        <end position="42"/>
    </location>
</feature>
<reference evidence="2 3" key="1">
    <citation type="journal article" date="2016" name="Nat. Commun.">
        <title>Thousands of microbial genomes shed light on interconnected biogeochemical processes in an aquifer system.</title>
        <authorList>
            <person name="Anantharaman K."/>
            <person name="Brown C.T."/>
            <person name="Hug L.A."/>
            <person name="Sharon I."/>
            <person name="Castelle C.J."/>
            <person name="Probst A.J."/>
            <person name="Thomas B.C."/>
            <person name="Singh A."/>
            <person name="Wilkins M.J."/>
            <person name="Karaoz U."/>
            <person name="Brodie E.L."/>
            <person name="Williams K.H."/>
            <person name="Hubbard S.S."/>
            <person name="Banfield J.F."/>
        </authorList>
    </citation>
    <scope>NUCLEOTIDE SEQUENCE [LARGE SCALE GENOMIC DNA]</scope>
</reference>
<keyword evidence="1" id="KW-0472">Membrane</keyword>
<organism evidence="2 3">
    <name type="scientific">Candidatus Roizmanbacteria bacterium RIFCSPLOWO2_01_FULL_38_11</name>
    <dbReference type="NCBI Taxonomy" id="1802060"/>
    <lineage>
        <taxon>Bacteria</taxon>
        <taxon>Candidatus Roizmaniibacteriota</taxon>
    </lineage>
</organism>
<dbReference type="EMBL" id="MGAK01000025">
    <property type="protein sequence ID" value="OGK44083.1"/>
    <property type="molecule type" value="Genomic_DNA"/>
</dbReference>